<feature type="domain" description="Pyridine nucleotide-disulphide oxidoreductase dimerisation" evidence="5">
    <location>
        <begin position="367"/>
        <end position="476"/>
    </location>
</feature>
<comment type="cofactor">
    <cofactor evidence="1">
        <name>FAD</name>
        <dbReference type="ChEBI" id="CHEBI:57692"/>
    </cofactor>
</comment>
<feature type="domain" description="FAD/NAD(P)-binding" evidence="6">
    <location>
        <begin position="18"/>
        <end position="346"/>
    </location>
</feature>
<keyword evidence="4" id="KW-0274">FAD</keyword>
<dbReference type="Pfam" id="PF07992">
    <property type="entry name" value="Pyr_redox_2"/>
    <property type="match status" value="1"/>
</dbReference>
<proteinExistence type="inferred from homology"/>
<comment type="similarity">
    <text evidence="2">Belongs to the class-I pyridine nucleotide-disulfide oxidoreductase family.</text>
</comment>
<dbReference type="EC" id="1.16.1.1" evidence="7"/>
<name>A0ABX8EKH0_9ACTN</name>
<gene>
    <name evidence="7" type="primary">merA</name>
    <name evidence="7" type="ORF">ENKNEFLB_02755</name>
</gene>
<dbReference type="PIRSF" id="PIRSF000350">
    <property type="entry name" value="Mercury_reductase_MerA"/>
    <property type="match status" value="1"/>
</dbReference>
<evidence type="ECO:0000256" key="4">
    <source>
        <dbReference type="ARBA" id="ARBA00022827"/>
    </source>
</evidence>
<dbReference type="PANTHER" id="PTHR43014:SF2">
    <property type="entry name" value="MERCURIC REDUCTASE"/>
    <property type="match status" value="1"/>
</dbReference>
<evidence type="ECO:0000256" key="1">
    <source>
        <dbReference type="ARBA" id="ARBA00001974"/>
    </source>
</evidence>
<dbReference type="InterPro" id="IPR016156">
    <property type="entry name" value="FAD/NAD-linked_Rdtase_dimer_sf"/>
</dbReference>
<protein>
    <submittedName>
        <fullName evidence="7">Mercuric reductase</fullName>
        <ecNumber evidence="7">1.16.1.1</ecNumber>
    </submittedName>
</protein>
<dbReference type="EMBL" id="CP075371">
    <property type="protein sequence ID" value="QVT80360.1"/>
    <property type="molecule type" value="Genomic_DNA"/>
</dbReference>
<evidence type="ECO:0000256" key="3">
    <source>
        <dbReference type="ARBA" id="ARBA00022630"/>
    </source>
</evidence>
<evidence type="ECO:0000259" key="6">
    <source>
        <dbReference type="Pfam" id="PF07992"/>
    </source>
</evidence>
<dbReference type="SUPFAM" id="SSF51905">
    <property type="entry name" value="FAD/NAD(P)-binding domain"/>
    <property type="match status" value="1"/>
</dbReference>
<organism evidence="7 8">
    <name type="scientific">Nocardioides aquaticus</name>
    <dbReference type="NCBI Taxonomy" id="160826"/>
    <lineage>
        <taxon>Bacteria</taxon>
        <taxon>Bacillati</taxon>
        <taxon>Actinomycetota</taxon>
        <taxon>Actinomycetes</taxon>
        <taxon>Propionibacteriales</taxon>
        <taxon>Nocardioidaceae</taxon>
        <taxon>Nocardioides</taxon>
    </lineage>
</organism>
<dbReference type="InterPro" id="IPR036188">
    <property type="entry name" value="FAD/NAD-bd_sf"/>
</dbReference>
<evidence type="ECO:0000313" key="8">
    <source>
        <dbReference type="Proteomes" id="UP000679307"/>
    </source>
</evidence>
<evidence type="ECO:0000256" key="2">
    <source>
        <dbReference type="ARBA" id="ARBA00007532"/>
    </source>
</evidence>
<dbReference type="PRINTS" id="PR00368">
    <property type="entry name" value="FADPNR"/>
</dbReference>
<dbReference type="RefSeq" id="WP_214055918.1">
    <property type="nucleotide sequence ID" value="NZ_BAAAHS010000186.1"/>
</dbReference>
<accession>A0ABX8EKH0</accession>
<evidence type="ECO:0000313" key="7">
    <source>
        <dbReference type="EMBL" id="QVT80360.1"/>
    </source>
</evidence>
<keyword evidence="8" id="KW-1185">Reference proteome</keyword>
<dbReference type="InterPro" id="IPR023753">
    <property type="entry name" value="FAD/NAD-binding_dom"/>
</dbReference>
<dbReference type="Proteomes" id="UP000679307">
    <property type="component" value="Chromosome"/>
</dbReference>
<dbReference type="PANTHER" id="PTHR43014">
    <property type="entry name" value="MERCURIC REDUCTASE"/>
    <property type="match status" value="1"/>
</dbReference>
<dbReference type="Gene3D" id="3.50.50.60">
    <property type="entry name" value="FAD/NAD(P)-binding domain"/>
    <property type="match status" value="2"/>
</dbReference>
<dbReference type="InterPro" id="IPR001100">
    <property type="entry name" value="Pyr_nuc-diS_OxRdtase"/>
</dbReference>
<dbReference type="PRINTS" id="PR00411">
    <property type="entry name" value="PNDRDTASEI"/>
</dbReference>
<dbReference type="InterPro" id="IPR004099">
    <property type="entry name" value="Pyr_nucl-diS_OxRdtase_dimer"/>
</dbReference>
<dbReference type="GO" id="GO:0016152">
    <property type="term" value="F:mercury (II) reductase (NADP+) activity"/>
    <property type="evidence" value="ECO:0007669"/>
    <property type="project" value="UniProtKB-EC"/>
</dbReference>
<dbReference type="SUPFAM" id="SSF55424">
    <property type="entry name" value="FAD/NAD-linked reductases, dimerisation (C-terminal) domain"/>
    <property type="match status" value="1"/>
</dbReference>
<dbReference type="Gene3D" id="3.30.390.30">
    <property type="match status" value="1"/>
</dbReference>
<keyword evidence="3" id="KW-0285">Flavoprotein</keyword>
<reference evidence="7 8" key="1">
    <citation type="submission" date="2021-05" db="EMBL/GenBank/DDBJ databases">
        <title>Complete genome of Nocardioides aquaticus KCTC 9944T isolated from meromictic and hypersaline Ekho Lake, Antarctica.</title>
        <authorList>
            <person name="Hwang K."/>
            <person name="Kim K.M."/>
            <person name="Choe H."/>
        </authorList>
    </citation>
    <scope>NUCLEOTIDE SEQUENCE [LARGE SCALE GENOMIC DNA]</scope>
    <source>
        <strain evidence="7 8">KCTC 9944</strain>
    </source>
</reference>
<sequence>MSTQQTSQTSTQDVTEVDLVVVGAGPGGEALASGAAAGGLSVVVVDRHLVGGECPYYGCIPSKMMVRAADALAEASRAGTLAGDVAVTPSWTPVATRIRDEATTDWDDAVAVRRLEDAGATVHHGVGRLTGPRAVEVTLPDGSVVAYAARVGVVLNPGTRPAELPVTGLAGTPYWTNREAVQATGVPASLVVVGGGPIGCEMAQVFARFGARVTILQHGPRLLPGDEPEAGELLAEVLAGEGLRVMTGADLSEVAHADGTFTLTVGTGEDGEATETLHADQLLVAAGRTPNLDGLGLDTVGLDPSARTIEVDERMRATVDGRPVEGLWVVGDVTGKGAFTHVSMYQSAVALRDVLGQDGPPAAYHAVPHTTFTDPEVGGVGMTVRQARDAGLRVRVGRTAMESSSRGFTHGPGARGLITVVEDADRGVLVGATAAGPGGGEVLGLLALAVHAAVPVDTLRTMIYAYPTFHRAIETALGELAEE</sequence>
<keyword evidence="7" id="KW-0560">Oxidoreductase</keyword>
<dbReference type="Pfam" id="PF02852">
    <property type="entry name" value="Pyr_redox_dim"/>
    <property type="match status" value="1"/>
</dbReference>
<evidence type="ECO:0000259" key="5">
    <source>
        <dbReference type="Pfam" id="PF02852"/>
    </source>
</evidence>